<dbReference type="RefSeq" id="WP_366923588.1">
    <property type="nucleotide sequence ID" value="NZ_CP121694.1"/>
</dbReference>
<dbReference type="AlphaFoldDB" id="A0AAU0UJZ2"/>
<dbReference type="KEGG" id="dbc:MFMK1_000491"/>
<dbReference type="EMBL" id="CP121694">
    <property type="protein sequence ID" value="WRO20702.1"/>
    <property type="molecule type" value="Genomic_DNA"/>
</dbReference>
<dbReference type="Proteomes" id="UP001329915">
    <property type="component" value="Chromosome"/>
</dbReference>
<protein>
    <recommendedName>
        <fullName evidence="4">C-type cytochrome biogenesis protein CcmI</fullName>
    </recommendedName>
</protein>
<gene>
    <name evidence="2" type="ORF">MFMK1_000491</name>
</gene>
<feature type="coiled-coil region" evidence="1">
    <location>
        <begin position="71"/>
        <end position="130"/>
    </location>
</feature>
<accession>A0AAU0UJZ2</accession>
<keyword evidence="1" id="KW-0175">Coiled coil</keyword>
<reference evidence="2 3" key="1">
    <citation type="submission" date="2023-04" db="EMBL/GenBank/DDBJ databases">
        <authorList>
            <person name="Hsu D."/>
        </authorList>
    </citation>
    <scope>NUCLEOTIDE SEQUENCE [LARGE SCALE GENOMIC DNA]</scope>
    <source>
        <strain evidence="2 3">MK1</strain>
    </source>
</reference>
<proteinExistence type="predicted"/>
<evidence type="ECO:0000256" key="1">
    <source>
        <dbReference type="SAM" id="Coils"/>
    </source>
</evidence>
<evidence type="ECO:0008006" key="4">
    <source>
        <dbReference type="Google" id="ProtNLM"/>
    </source>
</evidence>
<keyword evidence="3" id="KW-1185">Reference proteome</keyword>
<evidence type="ECO:0000313" key="3">
    <source>
        <dbReference type="Proteomes" id="UP001329915"/>
    </source>
</evidence>
<evidence type="ECO:0000313" key="2">
    <source>
        <dbReference type="EMBL" id="WRO20702.1"/>
    </source>
</evidence>
<organism evidence="2 3">
    <name type="scientific">Metallumcola ferriviriculae</name>
    <dbReference type="NCBI Taxonomy" id="3039180"/>
    <lineage>
        <taxon>Bacteria</taxon>
        <taxon>Bacillati</taxon>
        <taxon>Bacillota</taxon>
        <taxon>Clostridia</taxon>
        <taxon>Neomoorellales</taxon>
        <taxon>Desulfitibacteraceae</taxon>
        <taxon>Metallumcola</taxon>
    </lineage>
</organism>
<name>A0AAU0UJZ2_9FIRM</name>
<sequence>MELVIGLILVVASVFLVGYPLIKKDDDYKALDRTLDFDAEDSLERQKESAFTTLGEIEFDYRMKKLSTEDYDRLKAKYKRQAVAVLKAEEKELDLTGDREMAELEKELEREIEQEIEREVQQLMEEEEKEI</sequence>